<reference evidence="5 6" key="2">
    <citation type="submission" date="2022-12" db="EMBL/GenBank/DDBJ databases">
        <title>Genome analysis and biological profiling of marine Salinicoccus roseus MOSEL-ME25.</title>
        <authorList>
            <person name="Mirza F.T."/>
            <person name="Xie Y."/>
            <person name="Shinwari Z.K."/>
        </authorList>
    </citation>
    <scope>NUCLEOTIDE SEQUENCE [LARGE SCALE GENOMIC DNA]</scope>
    <source>
        <strain evidence="5 6">MOSEL-ME25</strain>
    </source>
</reference>
<evidence type="ECO:0000256" key="3">
    <source>
        <dbReference type="ARBA" id="ARBA00024344"/>
    </source>
</evidence>
<keyword evidence="1" id="KW-0749">Sporulation</keyword>
<comment type="subcellular location">
    <subcellularLocation>
        <location evidence="2">Spore coat</location>
    </subcellularLocation>
</comment>
<keyword evidence="5" id="KW-0167">Capsid protein</keyword>
<evidence type="ECO:0000313" key="6">
    <source>
        <dbReference type="Proteomes" id="UP000527860"/>
    </source>
</evidence>
<dbReference type="Pfam" id="PF07875">
    <property type="entry name" value="Coat_F"/>
    <property type="match status" value="1"/>
</dbReference>
<reference evidence="6" key="1">
    <citation type="submission" date="2020-04" db="EMBL/GenBank/DDBJ databases">
        <title>Genome analysis and biological profiling of marine Cellulosimicrobium funkei MOSEL-ME6.</title>
        <authorList>
            <person name="Tanveer F."/>
            <person name="Xie Y."/>
            <person name="Shinwari Z.K."/>
        </authorList>
    </citation>
    <scope>NUCLEOTIDE SEQUENCE [LARGE SCALE GENOMIC DNA]</scope>
    <source>
        <strain evidence="6">MOSEL-ME25</strain>
    </source>
</reference>
<comment type="similarity">
    <text evidence="3">Belongs to the CotF family.</text>
</comment>
<accession>A0ABT4YG48</accession>
<feature type="compositionally biased region" description="Basic residues" evidence="4">
    <location>
        <begin position="85"/>
        <end position="100"/>
    </location>
</feature>
<evidence type="ECO:0000313" key="5">
    <source>
        <dbReference type="EMBL" id="MDB0579543.1"/>
    </source>
</evidence>
<name>A0ABT4YG48_9STAP</name>
<dbReference type="PANTHER" id="PTHR39183">
    <property type="entry name" value="SPORE COAT PROTEIN F-LIKE PROTEIN YHCQ"/>
    <property type="match status" value="1"/>
</dbReference>
<dbReference type="Gene3D" id="1.20.1260.10">
    <property type="match status" value="1"/>
</dbReference>
<keyword evidence="6" id="KW-1185">Reference proteome</keyword>
<dbReference type="Proteomes" id="UP000527860">
    <property type="component" value="Unassembled WGS sequence"/>
</dbReference>
<dbReference type="InterPro" id="IPR012851">
    <property type="entry name" value="Spore_coat_CotF-like"/>
</dbReference>
<protein>
    <submittedName>
        <fullName evidence="5">Spore coat protein</fullName>
    </submittedName>
</protein>
<evidence type="ECO:0000256" key="1">
    <source>
        <dbReference type="ARBA" id="ARBA00022969"/>
    </source>
</evidence>
<feature type="region of interest" description="Disordered" evidence="4">
    <location>
        <begin position="79"/>
        <end position="100"/>
    </location>
</feature>
<evidence type="ECO:0000256" key="2">
    <source>
        <dbReference type="ARBA" id="ARBA00024325"/>
    </source>
</evidence>
<keyword evidence="5" id="KW-0946">Virion</keyword>
<gene>
    <name evidence="5" type="ORF">F7P68_0003295</name>
</gene>
<dbReference type="GeneID" id="77844310"/>
<organism evidence="5 6">
    <name type="scientific">Salinicoccus roseus</name>
    <dbReference type="NCBI Taxonomy" id="45670"/>
    <lineage>
        <taxon>Bacteria</taxon>
        <taxon>Bacillati</taxon>
        <taxon>Bacillota</taxon>
        <taxon>Bacilli</taxon>
        <taxon>Bacillales</taxon>
        <taxon>Staphylococcaceae</taxon>
        <taxon>Salinicoccus</taxon>
    </lineage>
</organism>
<comment type="caution">
    <text evidence="5">The sequence shown here is derived from an EMBL/GenBank/DDBJ whole genome shotgun (WGS) entry which is preliminary data.</text>
</comment>
<sequence>MEMEEMLEQAGEKRDELIATEMLVSAKAAVRTYAVALTEAASPKVRDVLKRQLTQAINQHARIADYMIENGMYHAHNVKDQLKNDKKKVKTVKKLTKKDK</sequence>
<dbReference type="EMBL" id="JABEVU030000001">
    <property type="protein sequence ID" value="MDB0579543.1"/>
    <property type="molecule type" value="Genomic_DNA"/>
</dbReference>
<dbReference type="PANTHER" id="PTHR39183:SF1">
    <property type="entry name" value="SPORE COAT PROTEIN F-LIKE PROTEIN YHCQ"/>
    <property type="match status" value="1"/>
</dbReference>
<dbReference type="RefSeq" id="WP_052443624.1">
    <property type="nucleotide sequence ID" value="NZ_JABEVU030000001.1"/>
</dbReference>
<dbReference type="InterPro" id="IPR012347">
    <property type="entry name" value="Ferritin-like"/>
</dbReference>
<proteinExistence type="inferred from homology"/>
<evidence type="ECO:0000256" key="4">
    <source>
        <dbReference type="SAM" id="MobiDB-lite"/>
    </source>
</evidence>